<name>A0A7J6VII8_THATH</name>
<dbReference type="InterPro" id="IPR029052">
    <property type="entry name" value="Metallo-depent_PP-like"/>
</dbReference>
<protein>
    <submittedName>
        <fullName evidence="1">Purple acid phosphatase</fullName>
    </submittedName>
</protein>
<evidence type="ECO:0000313" key="1">
    <source>
        <dbReference type="EMBL" id="KAF5184926.1"/>
    </source>
</evidence>
<keyword evidence="2" id="KW-1185">Reference proteome</keyword>
<sequence>MDSGGECGVPTETMYYVPAINREKFWYATDYCMFHFCIADWRKGSEKYEFLERYLAYVDRQKQPWLIFKAHQVLRYSSNSYYAEKGSLRNQWEGRAYKDFGKRTRWTFLSMEMFIIMKGHVYSIRVVAPVKRNQTTKVP</sequence>
<dbReference type="PANTHER" id="PTHR45778">
    <property type="entry name" value="PURPLE ACID PHOSPHATASE-RELATED"/>
    <property type="match status" value="1"/>
</dbReference>
<evidence type="ECO:0000313" key="2">
    <source>
        <dbReference type="Proteomes" id="UP000554482"/>
    </source>
</evidence>
<dbReference type="EMBL" id="JABWDY010031412">
    <property type="protein sequence ID" value="KAF5184926.1"/>
    <property type="molecule type" value="Genomic_DNA"/>
</dbReference>
<dbReference type="OrthoDB" id="45007at2759"/>
<organism evidence="1 2">
    <name type="scientific">Thalictrum thalictroides</name>
    <name type="common">Rue-anemone</name>
    <name type="synonym">Anemone thalictroides</name>
    <dbReference type="NCBI Taxonomy" id="46969"/>
    <lineage>
        <taxon>Eukaryota</taxon>
        <taxon>Viridiplantae</taxon>
        <taxon>Streptophyta</taxon>
        <taxon>Embryophyta</taxon>
        <taxon>Tracheophyta</taxon>
        <taxon>Spermatophyta</taxon>
        <taxon>Magnoliopsida</taxon>
        <taxon>Ranunculales</taxon>
        <taxon>Ranunculaceae</taxon>
        <taxon>Thalictroideae</taxon>
        <taxon>Thalictrum</taxon>
    </lineage>
</organism>
<gene>
    <name evidence="1" type="ORF">FRX31_025486</name>
</gene>
<dbReference type="Gene3D" id="3.60.21.10">
    <property type="match status" value="1"/>
</dbReference>
<reference evidence="1 2" key="1">
    <citation type="submission" date="2020-06" db="EMBL/GenBank/DDBJ databases">
        <title>Transcriptomic and genomic resources for Thalictrum thalictroides and T. hernandezii: Facilitating candidate gene discovery in an emerging model plant lineage.</title>
        <authorList>
            <person name="Arias T."/>
            <person name="Riano-Pachon D.M."/>
            <person name="Di Stilio V.S."/>
        </authorList>
    </citation>
    <scope>NUCLEOTIDE SEQUENCE [LARGE SCALE GENOMIC DNA]</scope>
    <source>
        <strain evidence="2">cv. WT478/WT964</strain>
        <tissue evidence="1">Leaves</tissue>
    </source>
</reference>
<dbReference type="PANTHER" id="PTHR45778:SF6">
    <property type="entry name" value="INACTIVE PURPLE ACID PHOSPHATASE 24-RELATED"/>
    <property type="match status" value="1"/>
</dbReference>
<accession>A0A7J6VII8</accession>
<proteinExistence type="predicted"/>
<dbReference type="Proteomes" id="UP000554482">
    <property type="component" value="Unassembled WGS sequence"/>
</dbReference>
<comment type="caution">
    <text evidence="1">The sequence shown here is derived from an EMBL/GenBank/DDBJ whole genome shotgun (WGS) entry which is preliminary data.</text>
</comment>
<dbReference type="AlphaFoldDB" id="A0A7J6VII8"/>